<organism evidence="2 3">
    <name type="scientific">Sphingomonas metalli</name>
    <dbReference type="NCBI Taxonomy" id="1779358"/>
    <lineage>
        <taxon>Bacteria</taxon>
        <taxon>Pseudomonadati</taxon>
        <taxon>Pseudomonadota</taxon>
        <taxon>Alphaproteobacteria</taxon>
        <taxon>Sphingomonadales</taxon>
        <taxon>Sphingomonadaceae</taxon>
        <taxon>Sphingomonas</taxon>
    </lineage>
</organism>
<comment type="caution">
    <text evidence="2">The sequence shown here is derived from an EMBL/GenBank/DDBJ whole genome shotgun (WGS) entry which is preliminary data.</text>
</comment>
<evidence type="ECO:0008006" key="4">
    <source>
        <dbReference type="Google" id="ProtNLM"/>
    </source>
</evidence>
<accession>A0A916SZR0</accession>
<feature type="transmembrane region" description="Helical" evidence="1">
    <location>
        <begin position="37"/>
        <end position="58"/>
    </location>
</feature>
<name>A0A916SZR0_9SPHN</name>
<keyword evidence="3" id="KW-1185">Reference proteome</keyword>
<protein>
    <recommendedName>
        <fullName evidence="4">PH domain-containing protein</fullName>
    </recommendedName>
</protein>
<dbReference type="PROSITE" id="PS51318">
    <property type="entry name" value="TAT"/>
    <property type="match status" value="1"/>
</dbReference>
<evidence type="ECO:0000313" key="2">
    <source>
        <dbReference type="EMBL" id="GGB23791.1"/>
    </source>
</evidence>
<proteinExistence type="predicted"/>
<keyword evidence="1" id="KW-0472">Membrane</keyword>
<sequence length="331" mass="35709">MVHELTSDRRRLATIAPALVALLAATAARLPLALAWPRVALLLHLWIVSDAMMLALLARTRRPPARLVIGTLALAALAVWIGAPAPMRHALSTMPALALVMTALLLLHVALAVRRAAAADGLSLEARVGIGLGDLLPPPLGRFAAAEWSILHMALFRWGGTGDVPAGCRGFAYHRHLAPISAALLILSGIEVGTYHLLVGHWSRTAAIVMFVLSDLGLVYLVGLIKSFRLRPVLLTPDGVRVRAGFLIDRLVPFDRIVSIEGGLIDGAAVRDPATLNAALLAWPNILLRLSGPVEHRAGPRRRRIDAIAFRLDDPEDFLRILRWRMGRAAG</sequence>
<gene>
    <name evidence="2" type="ORF">GCM10011380_11830</name>
</gene>
<feature type="transmembrane region" description="Helical" evidence="1">
    <location>
        <begin position="95"/>
        <end position="113"/>
    </location>
</feature>
<feature type="transmembrane region" description="Helical" evidence="1">
    <location>
        <begin position="177"/>
        <end position="199"/>
    </location>
</feature>
<feature type="transmembrane region" description="Helical" evidence="1">
    <location>
        <begin position="65"/>
        <end position="83"/>
    </location>
</feature>
<keyword evidence="1" id="KW-0812">Transmembrane</keyword>
<reference evidence="2" key="2">
    <citation type="submission" date="2020-09" db="EMBL/GenBank/DDBJ databases">
        <authorList>
            <person name="Sun Q."/>
            <person name="Zhou Y."/>
        </authorList>
    </citation>
    <scope>NUCLEOTIDE SEQUENCE</scope>
    <source>
        <strain evidence="2">CGMCC 1.15330</strain>
    </source>
</reference>
<dbReference type="AlphaFoldDB" id="A0A916SZR0"/>
<dbReference type="EMBL" id="BMIH01000001">
    <property type="protein sequence ID" value="GGB23791.1"/>
    <property type="molecule type" value="Genomic_DNA"/>
</dbReference>
<evidence type="ECO:0000313" key="3">
    <source>
        <dbReference type="Proteomes" id="UP000623067"/>
    </source>
</evidence>
<dbReference type="InterPro" id="IPR006311">
    <property type="entry name" value="TAT_signal"/>
</dbReference>
<evidence type="ECO:0000256" key="1">
    <source>
        <dbReference type="SAM" id="Phobius"/>
    </source>
</evidence>
<reference evidence="2" key="1">
    <citation type="journal article" date="2014" name="Int. J. Syst. Evol. Microbiol.">
        <title>Complete genome sequence of Corynebacterium casei LMG S-19264T (=DSM 44701T), isolated from a smear-ripened cheese.</title>
        <authorList>
            <consortium name="US DOE Joint Genome Institute (JGI-PGF)"/>
            <person name="Walter F."/>
            <person name="Albersmeier A."/>
            <person name="Kalinowski J."/>
            <person name="Ruckert C."/>
        </authorList>
    </citation>
    <scope>NUCLEOTIDE SEQUENCE</scope>
    <source>
        <strain evidence="2">CGMCC 1.15330</strain>
    </source>
</reference>
<keyword evidence="1" id="KW-1133">Transmembrane helix</keyword>
<dbReference type="Proteomes" id="UP000623067">
    <property type="component" value="Unassembled WGS sequence"/>
</dbReference>
<feature type="transmembrane region" description="Helical" evidence="1">
    <location>
        <begin position="205"/>
        <end position="225"/>
    </location>
</feature>